<gene>
    <name evidence="1" type="ORF">TraAM80_08003</name>
</gene>
<dbReference type="AlphaFoldDB" id="A0A3R7K3D5"/>
<dbReference type="Proteomes" id="UP000283634">
    <property type="component" value="Unassembled WGS sequence"/>
</dbReference>
<name>A0A3R7K3D5_TRYRA</name>
<dbReference type="RefSeq" id="XP_029235363.1">
    <property type="nucleotide sequence ID" value="XM_029384767.1"/>
</dbReference>
<reference evidence="1 2" key="1">
    <citation type="journal article" date="2018" name="BMC Genomics">
        <title>Genomic comparison of Trypanosoma conorhini and Trypanosoma rangeli to Trypanosoma cruzi strains of high and low virulence.</title>
        <authorList>
            <person name="Bradwell K.R."/>
            <person name="Koparde V.N."/>
            <person name="Matveyev A.V."/>
            <person name="Serrano M.G."/>
            <person name="Alves J.M."/>
            <person name="Parikh H."/>
            <person name="Huang B."/>
            <person name="Lee V."/>
            <person name="Espinosa-Alvarez O."/>
            <person name="Ortiz P.A."/>
            <person name="Costa-Martins A.G."/>
            <person name="Teixeira M.M."/>
            <person name="Buck G.A."/>
        </authorList>
    </citation>
    <scope>NUCLEOTIDE SEQUENCE [LARGE SCALE GENOMIC DNA]</scope>
    <source>
        <strain evidence="1 2">AM80</strain>
    </source>
</reference>
<organism evidence="1 2">
    <name type="scientific">Trypanosoma rangeli</name>
    <dbReference type="NCBI Taxonomy" id="5698"/>
    <lineage>
        <taxon>Eukaryota</taxon>
        <taxon>Discoba</taxon>
        <taxon>Euglenozoa</taxon>
        <taxon>Kinetoplastea</taxon>
        <taxon>Metakinetoplastina</taxon>
        <taxon>Trypanosomatida</taxon>
        <taxon>Trypanosomatidae</taxon>
        <taxon>Trypanosoma</taxon>
        <taxon>Herpetosoma</taxon>
    </lineage>
</organism>
<feature type="non-terminal residue" evidence="1">
    <location>
        <position position="153"/>
    </location>
</feature>
<comment type="caution">
    <text evidence="1">The sequence shown here is derived from an EMBL/GenBank/DDBJ whole genome shotgun (WGS) entry which is preliminary data.</text>
</comment>
<accession>A0A3R7K3D5</accession>
<protein>
    <submittedName>
        <fullName evidence="1">Uncharacterized protein</fullName>
    </submittedName>
</protein>
<dbReference type="GeneID" id="40331936"/>
<evidence type="ECO:0000313" key="1">
    <source>
        <dbReference type="EMBL" id="RNE99739.1"/>
    </source>
</evidence>
<keyword evidence="2" id="KW-1185">Reference proteome</keyword>
<proteinExistence type="predicted"/>
<evidence type="ECO:0000313" key="2">
    <source>
        <dbReference type="Proteomes" id="UP000283634"/>
    </source>
</evidence>
<dbReference type="EMBL" id="MKGL01000366">
    <property type="protein sequence ID" value="RNE99739.1"/>
    <property type="molecule type" value="Genomic_DNA"/>
</dbReference>
<sequence length="153" mass="17196">MSLANSTASVCVWWMPRGRPLWGASSGWTQAGTSTGFCFTTTALYRWRGDRASRTWWSAVTGDWWRDAAWRQCGYWSRCRDNNTHFHMELEYGVSTCGKWTVGHDLCFGSVEKAMPSPTQRQTPSAGRSGGIGSTPFYDHANLFSYHACLCVC</sequence>